<reference evidence="2 3" key="1">
    <citation type="submission" date="2023-10" db="EMBL/GenBank/DDBJ databases">
        <authorList>
            <person name="Wang X.X."/>
        </authorList>
    </citation>
    <scope>NUCLEOTIDE SEQUENCE [LARGE SCALE GENOMIC DNA]</scope>
    <source>
        <strain evidence="2 3">NBRC 12816</strain>
    </source>
</reference>
<dbReference type="PROSITE" id="PS00018">
    <property type="entry name" value="EF_HAND_1"/>
    <property type="match status" value="2"/>
</dbReference>
<evidence type="ECO:0000313" key="2">
    <source>
        <dbReference type="EMBL" id="MDX2294238.1"/>
    </source>
</evidence>
<sequence length="189" mass="20705">MTERDFLTAKIERGFDHLDVDGNGTLTEDDHVEMGRRVAVSLGLAEGSPEAERITAAYTGIWREVHLPFVPPGSQGIPKDQFVASTRALAENPEKARTVLGGLANTYLAIADIDQDGQIDPAEFLAFQRGHFPQFGEEEAAEAFARLDTDGNGVLSPEEFTNAVIEFWSSSDPDAVGNWWMGRPSFPPR</sequence>
<dbReference type="PROSITE" id="PS50222">
    <property type="entry name" value="EF_HAND_2"/>
    <property type="match status" value="2"/>
</dbReference>
<feature type="domain" description="EF-hand" evidence="1">
    <location>
        <begin position="135"/>
        <end position="170"/>
    </location>
</feature>
<feature type="domain" description="EF-hand" evidence="1">
    <location>
        <begin position="6"/>
        <end position="41"/>
    </location>
</feature>
<keyword evidence="3" id="KW-1185">Reference proteome</keyword>
<dbReference type="InterPro" id="IPR011992">
    <property type="entry name" value="EF-hand-dom_pair"/>
</dbReference>
<dbReference type="EMBL" id="JAWJZF010000377">
    <property type="protein sequence ID" value="MDX2294238.1"/>
    <property type="molecule type" value="Genomic_DNA"/>
</dbReference>
<accession>A0ABU4K910</accession>
<dbReference type="SMART" id="SM00054">
    <property type="entry name" value="EFh"/>
    <property type="match status" value="3"/>
</dbReference>
<evidence type="ECO:0000313" key="3">
    <source>
        <dbReference type="Proteomes" id="UP001278571"/>
    </source>
</evidence>
<dbReference type="Pfam" id="PF13499">
    <property type="entry name" value="EF-hand_7"/>
    <property type="match status" value="1"/>
</dbReference>
<proteinExistence type="predicted"/>
<dbReference type="RefSeq" id="WP_319010554.1">
    <property type="nucleotide sequence ID" value="NZ_JAWJZF010000377.1"/>
</dbReference>
<name>A0ABU4K910_9ACTN</name>
<dbReference type="SUPFAM" id="SSF47473">
    <property type="entry name" value="EF-hand"/>
    <property type="match status" value="1"/>
</dbReference>
<organism evidence="2 3">
    <name type="scientific">Streptomyces roseolus</name>
    <dbReference type="NCBI Taxonomy" id="67358"/>
    <lineage>
        <taxon>Bacteria</taxon>
        <taxon>Bacillati</taxon>
        <taxon>Actinomycetota</taxon>
        <taxon>Actinomycetes</taxon>
        <taxon>Kitasatosporales</taxon>
        <taxon>Streptomycetaceae</taxon>
        <taxon>Streptomyces</taxon>
    </lineage>
</organism>
<gene>
    <name evidence="2" type="ORF">R2363_18915</name>
</gene>
<comment type="caution">
    <text evidence="2">The sequence shown here is derived from an EMBL/GenBank/DDBJ whole genome shotgun (WGS) entry which is preliminary data.</text>
</comment>
<dbReference type="InterPro" id="IPR018247">
    <property type="entry name" value="EF_Hand_1_Ca_BS"/>
</dbReference>
<dbReference type="Gene3D" id="1.10.238.10">
    <property type="entry name" value="EF-hand"/>
    <property type="match status" value="1"/>
</dbReference>
<evidence type="ECO:0000259" key="1">
    <source>
        <dbReference type="PROSITE" id="PS50222"/>
    </source>
</evidence>
<protein>
    <submittedName>
        <fullName evidence="2">EF-hand domain-containing protein</fullName>
    </submittedName>
</protein>
<dbReference type="InterPro" id="IPR002048">
    <property type="entry name" value="EF_hand_dom"/>
</dbReference>
<dbReference type="Proteomes" id="UP001278571">
    <property type="component" value="Unassembled WGS sequence"/>
</dbReference>